<organism evidence="1 2">
    <name type="scientific">Senna tora</name>
    <dbReference type="NCBI Taxonomy" id="362788"/>
    <lineage>
        <taxon>Eukaryota</taxon>
        <taxon>Viridiplantae</taxon>
        <taxon>Streptophyta</taxon>
        <taxon>Embryophyta</taxon>
        <taxon>Tracheophyta</taxon>
        <taxon>Spermatophyta</taxon>
        <taxon>Magnoliopsida</taxon>
        <taxon>eudicotyledons</taxon>
        <taxon>Gunneridae</taxon>
        <taxon>Pentapetalae</taxon>
        <taxon>rosids</taxon>
        <taxon>fabids</taxon>
        <taxon>Fabales</taxon>
        <taxon>Fabaceae</taxon>
        <taxon>Caesalpinioideae</taxon>
        <taxon>Cassia clade</taxon>
        <taxon>Senna</taxon>
    </lineage>
</organism>
<evidence type="ECO:0000313" key="2">
    <source>
        <dbReference type="Proteomes" id="UP000634136"/>
    </source>
</evidence>
<name>A0A835CI99_9FABA</name>
<sequence length="32" mass="3639">MRVVFSEPGGHVNNGEMRAKNNGEYLEVVIYE</sequence>
<evidence type="ECO:0000313" key="1">
    <source>
        <dbReference type="EMBL" id="KAF7840990.1"/>
    </source>
</evidence>
<keyword evidence="2" id="KW-1185">Reference proteome</keyword>
<comment type="caution">
    <text evidence="1">The sequence shown here is derived from an EMBL/GenBank/DDBJ whole genome shotgun (WGS) entry which is preliminary data.</text>
</comment>
<dbReference type="Proteomes" id="UP000634136">
    <property type="component" value="Unassembled WGS sequence"/>
</dbReference>
<dbReference type="EMBL" id="JAAIUW010000002">
    <property type="protein sequence ID" value="KAF7840990.1"/>
    <property type="molecule type" value="Genomic_DNA"/>
</dbReference>
<gene>
    <name evidence="1" type="ORF">G2W53_003288</name>
</gene>
<protein>
    <submittedName>
        <fullName evidence="1">Uncharacterized protein</fullName>
    </submittedName>
</protein>
<reference evidence="1" key="1">
    <citation type="submission" date="2020-09" db="EMBL/GenBank/DDBJ databases">
        <title>Genome-Enabled Discovery of Anthraquinone Biosynthesis in Senna tora.</title>
        <authorList>
            <person name="Kang S.-H."/>
            <person name="Pandey R.P."/>
            <person name="Lee C.-M."/>
            <person name="Sim J.-S."/>
            <person name="Jeong J.-T."/>
            <person name="Choi B.-S."/>
            <person name="Jung M."/>
            <person name="Ginzburg D."/>
            <person name="Zhao K."/>
            <person name="Won S.Y."/>
            <person name="Oh T.-J."/>
            <person name="Yu Y."/>
            <person name="Kim N.-H."/>
            <person name="Lee O.R."/>
            <person name="Lee T.-H."/>
            <person name="Bashyal P."/>
            <person name="Kim T.-S."/>
            <person name="Lee W.-H."/>
            <person name="Kawkins C."/>
            <person name="Kim C.-K."/>
            <person name="Kim J.S."/>
            <person name="Ahn B.O."/>
            <person name="Rhee S.Y."/>
            <person name="Sohng J.K."/>
        </authorList>
    </citation>
    <scope>NUCLEOTIDE SEQUENCE</scope>
    <source>
        <tissue evidence="1">Leaf</tissue>
    </source>
</reference>
<dbReference type="AlphaFoldDB" id="A0A835CI99"/>
<accession>A0A835CI99</accession>
<proteinExistence type="predicted"/>